<dbReference type="InterPro" id="IPR004839">
    <property type="entry name" value="Aminotransferase_I/II_large"/>
</dbReference>
<dbReference type="AlphaFoldDB" id="A0A0P1E1K9"/>
<sequence>MIRPVPHISAMAAYALADLGGENTISLAQNESAFPASPAAIKAGRDAMADLQLYPDPEWLELRTAIADVHGLDPARVLCGAGSMELIGCLIRAYAGRGDRVLGTDYGYAFVASAAAQVQADYVKAREVDLTVSVDDIIAAVTHETRIIFVCNPGNPTGTLIPNSEILRLRGELPADVLLVVDQAYAEFSDHKHDPADIFALSDRGDTVIMRTFSKAYGLAGARAGWGYFPPEIAAELRKLLNPNNISIASQAAAVAAIRDQAHMQNVVARTTEIRERFAVECRALGLIVPQSHTNFVLLRFASTQDAQRADAALRADDLLMRGMGGYGLTDCLRATICETPVMDRCLTALKGAQK</sequence>
<evidence type="ECO:0000256" key="1">
    <source>
        <dbReference type="ARBA" id="ARBA00001933"/>
    </source>
</evidence>
<comment type="similarity">
    <text evidence="2">Belongs to the class-II pyridoxal-phosphate-dependent aminotransferase family. Histidinol-phosphate aminotransferase subfamily.</text>
</comment>
<dbReference type="EC" id="2.6.1.9" evidence="9"/>
<dbReference type="RefSeq" id="WP_058272040.1">
    <property type="nucleotide sequence ID" value="NZ_CYPS01000010.1"/>
</dbReference>
<dbReference type="Pfam" id="PF00155">
    <property type="entry name" value="Aminotran_1_2"/>
    <property type="match status" value="1"/>
</dbReference>
<dbReference type="PANTHER" id="PTHR43643:SF3">
    <property type="entry name" value="HISTIDINOL-PHOSPHATE AMINOTRANSFERASE"/>
    <property type="match status" value="1"/>
</dbReference>
<evidence type="ECO:0000313" key="9">
    <source>
        <dbReference type="EMBL" id="CUH41921.1"/>
    </source>
</evidence>
<organism evidence="9 10">
    <name type="scientific">Ruegeria atlantica</name>
    <dbReference type="NCBI Taxonomy" id="81569"/>
    <lineage>
        <taxon>Bacteria</taxon>
        <taxon>Pseudomonadati</taxon>
        <taxon>Pseudomonadota</taxon>
        <taxon>Alphaproteobacteria</taxon>
        <taxon>Rhodobacterales</taxon>
        <taxon>Roseobacteraceae</taxon>
        <taxon>Ruegeria</taxon>
    </lineage>
</organism>
<keyword evidence="4 9" id="KW-0808">Transferase</keyword>
<proteinExistence type="inferred from homology"/>
<dbReference type="Gene3D" id="3.90.1150.10">
    <property type="entry name" value="Aspartate Aminotransferase, domain 1"/>
    <property type="match status" value="1"/>
</dbReference>
<keyword evidence="10" id="KW-1185">Reference proteome</keyword>
<evidence type="ECO:0000256" key="2">
    <source>
        <dbReference type="ARBA" id="ARBA00007970"/>
    </source>
</evidence>
<dbReference type="EMBL" id="CYPS01000010">
    <property type="protein sequence ID" value="CUH41921.1"/>
    <property type="molecule type" value="Genomic_DNA"/>
</dbReference>
<evidence type="ECO:0000256" key="3">
    <source>
        <dbReference type="ARBA" id="ARBA00022576"/>
    </source>
</evidence>
<dbReference type="InterPro" id="IPR015421">
    <property type="entry name" value="PyrdxlP-dep_Trfase_major"/>
</dbReference>
<comment type="pathway">
    <text evidence="6">Amino-acid biosynthesis.</text>
</comment>
<dbReference type="CDD" id="cd00609">
    <property type="entry name" value="AAT_like"/>
    <property type="match status" value="1"/>
</dbReference>
<keyword evidence="5 7" id="KW-0663">Pyridoxal phosphate</keyword>
<evidence type="ECO:0000259" key="8">
    <source>
        <dbReference type="Pfam" id="PF00155"/>
    </source>
</evidence>
<evidence type="ECO:0000256" key="7">
    <source>
        <dbReference type="RuleBase" id="RU003693"/>
    </source>
</evidence>
<dbReference type="GO" id="GO:0030170">
    <property type="term" value="F:pyridoxal phosphate binding"/>
    <property type="evidence" value="ECO:0007669"/>
    <property type="project" value="InterPro"/>
</dbReference>
<evidence type="ECO:0000256" key="5">
    <source>
        <dbReference type="ARBA" id="ARBA00022898"/>
    </source>
</evidence>
<protein>
    <submittedName>
        <fullName evidence="9">Histidinol-phosphate aminotransferase</fullName>
        <ecNumber evidence="9">2.6.1.9</ecNumber>
    </submittedName>
</protein>
<dbReference type="SUPFAM" id="SSF53383">
    <property type="entry name" value="PLP-dependent transferases"/>
    <property type="match status" value="1"/>
</dbReference>
<evidence type="ECO:0000256" key="6">
    <source>
        <dbReference type="ARBA" id="ARBA00029440"/>
    </source>
</evidence>
<dbReference type="InterPro" id="IPR050106">
    <property type="entry name" value="HistidinolP_aminotransfase"/>
</dbReference>
<dbReference type="InterPro" id="IPR015422">
    <property type="entry name" value="PyrdxlP-dep_Trfase_small"/>
</dbReference>
<dbReference type="InterPro" id="IPR015424">
    <property type="entry name" value="PyrdxlP-dep_Trfase"/>
</dbReference>
<comment type="cofactor">
    <cofactor evidence="1 7">
        <name>pyridoxal 5'-phosphate</name>
        <dbReference type="ChEBI" id="CHEBI:597326"/>
    </cofactor>
</comment>
<dbReference type="InterPro" id="IPR001917">
    <property type="entry name" value="Aminotrans_II_pyridoxalP_BS"/>
</dbReference>
<keyword evidence="3 9" id="KW-0032">Aminotransferase</keyword>
<feature type="domain" description="Aminotransferase class I/classII large" evidence="8">
    <location>
        <begin position="23"/>
        <end position="349"/>
    </location>
</feature>
<gene>
    <name evidence="9" type="primary">hisC</name>
    <name evidence="9" type="ORF">RUM4293_00805</name>
</gene>
<accession>A0A0P1E1K9</accession>
<reference evidence="10" key="1">
    <citation type="submission" date="2015-09" db="EMBL/GenBank/DDBJ databases">
        <authorList>
            <person name="Rodrigo-Torres L."/>
            <person name="Arahal D.R."/>
        </authorList>
    </citation>
    <scope>NUCLEOTIDE SEQUENCE [LARGE SCALE GENOMIC DNA]</scope>
    <source>
        <strain evidence="10">CECT 4293</strain>
    </source>
</reference>
<dbReference type="Proteomes" id="UP000050786">
    <property type="component" value="Unassembled WGS sequence"/>
</dbReference>
<dbReference type="PROSITE" id="PS00599">
    <property type="entry name" value="AA_TRANSFER_CLASS_2"/>
    <property type="match status" value="1"/>
</dbReference>
<name>A0A0P1E1K9_9RHOB</name>
<evidence type="ECO:0000256" key="4">
    <source>
        <dbReference type="ARBA" id="ARBA00022679"/>
    </source>
</evidence>
<evidence type="ECO:0000313" key="10">
    <source>
        <dbReference type="Proteomes" id="UP000050786"/>
    </source>
</evidence>
<dbReference type="GO" id="GO:0004400">
    <property type="term" value="F:histidinol-phosphate transaminase activity"/>
    <property type="evidence" value="ECO:0007669"/>
    <property type="project" value="UniProtKB-EC"/>
</dbReference>
<dbReference type="Gene3D" id="3.40.640.10">
    <property type="entry name" value="Type I PLP-dependent aspartate aminotransferase-like (Major domain)"/>
    <property type="match status" value="1"/>
</dbReference>
<dbReference type="PANTHER" id="PTHR43643">
    <property type="entry name" value="HISTIDINOL-PHOSPHATE AMINOTRANSFERASE 2"/>
    <property type="match status" value="1"/>
</dbReference>